<feature type="transmembrane region" description="Helical" evidence="1">
    <location>
        <begin position="75"/>
        <end position="95"/>
    </location>
</feature>
<organism evidence="2 3">
    <name type="scientific">Ensete ventricosum</name>
    <name type="common">Abyssinian banana</name>
    <name type="synonym">Musa ensete</name>
    <dbReference type="NCBI Taxonomy" id="4639"/>
    <lineage>
        <taxon>Eukaryota</taxon>
        <taxon>Viridiplantae</taxon>
        <taxon>Streptophyta</taxon>
        <taxon>Embryophyta</taxon>
        <taxon>Tracheophyta</taxon>
        <taxon>Spermatophyta</taxon>
        <taxon>Magnoliopsida</taxon>
        <taxon>Liliopsida</taxon>
        <taxon>Zingiberales</taxon>
        <taxon>Musaceae</taxon>
        <taxon>Ensete</taxon>
    </lineage>
</organism>
<keyword evidence="1" id="KW-0812">Transmembrane</keyword>
<protein>
    <submittedName>
        <fullName evidence="2">Uncharacterized protein</fullName>
    </submittedName>
</protein>
<keyword evidence="1" id="KW-1133">Transmembrane helix</keyword>
<dbReference type="Proteomes" id="UP000287651">
    <property type="component" value="Unassembled WGS sequence"/>
</dbReference>
<reference evidence="2 3" key="1">
    <citation type="journal article" date="2014" name="Agronomy (Basel)">
        <title>A Draft Genome Sequence for Ensete ventricosum, the Drought-Tolerant Tree Against Hunger.</title>
        <authorList>
            <person name="Harrison J."/>
            <person name="Moore K.A."/>
            <person name="Paszkiewicz K."/>
            <person name="Jones T."/>
            <person name="Grant M."/>
            <person name="Ambacheew D."/>
            <person name="Muzemil S."/>
            <person name="Studholme D.J."/>
        </authorList>
    </citation>
    <scope>NUCLEOTIDE SEQUENCE [LARGE SCALE GENOMIC DNA]</scope>
</reference>
<sequence>MMGQDQAWASGRSSDDAVGPRQEFVRRFVEGIRKLAGNTLGDCWKKTVRFIARMPEATELGGTGKSMRHTIGQMWIFLYDLLLVLEVLLFMFRIINGFNQKKSSPLAAMVMAPWLHDRPILNSKNMAHSLSSMRDSNASNLASIRSSNAIAYCGSLLIGLRFTLLFRLAVNLRNMIRQLCLKELLGWLDEDDGWLWKGNEAPRNVALIPSVRTLADSKLGVDLYREFDPPGTR</sequence>
<comment type="caution">
    <text evidence="2">The sequence shown here is derived from an EMBL/GenBank/DDBJ whole genome shotgun (WGS) entry which is preliminary data.</text>
</comment>
<evidence type="ECO:0000313" key="3">
    <source>
        <dbReference type="Proteomes" id="UP000287651"/>
    </source>
</evidence>
<accession>A0A426Y100</accession>
<evidence type="ECO:0000256" key="1">
    <source>
        <dbReference type="SAM" id="Phobius"/>
    </source>
</evidence>
<proteinExistence type="predicted"/>
<name>A0A426Y100_ENSVE</name>
<evidence type="ECO:0000313" key="2">
    <source>
        <dbReference type="EMBL" id="RRT45384.1"/>
    </source>
</evidence>
<dbReference type="AlphaFoldDB" id="A0A426Y100"/>
<feature type="transmembrane region" description="Helical" evidence="1">
    <location>
        <begin position="149"/>
        <end position="170"/>
    </location>
</feature>
<keyword evidence="1" id="KW-0472">Membrane</keyword>
<dbReference type="EMBL" id="AMZH03015868">
    <property type="protein sequence ID" value="RRT45384.1"/>
    <property type="molecule type" value="Genomic_DNA"/>
</dbReference>
<gene>
    <name evidence="2" type="ORF">B296_00029210</name>
</gene>